<protein>
    <submittedName>
        <fullName evidence="3">Protein SAND</fullName>
    </submittedName>
</protein>
<evidence type="ECO:0000313" key="4">
    <source>
        <dbReference type="Proteomes" id="UP000321393"/>
    </source>
</evidence>
<reference evidence="4 5" key="1">
    <citation type="submission" date="2019-08" db="EMBL/GenBank/DDBJ databases">
        <title>Draft genome sequences of two oriental melons (Cucumis melo L. var makuwa).</title>
        <authorList>
            <person name="Kwon S.-Y."/>
        </authorList>
    </citation>
    <scope>NUCLEOTIDE SEQUENCE [LARGE SCALE GENOMIC DNA]</scope>
    <source>
        <strain evidence="5">cv. Chang Bougi</strain>
        <strain evidence="4">cv. SW 3</strain>
        <tissue evidence="3">Leaf</tissue>
    </source>
</reference>
<proteinExistence type="predicted"/>
<feature type="compositionally biased region" description="Low complexity" evidence="1">
    <location>
        <begin position="124"/>
        <end position="141"/>
    </location>
</feature>
<feature type="region of interest" description="Disordered" evidence="1">
    <location>
        <begin position="1"/>
        <end position="30"/>
    </location>
</feature>
<evidence type="ECO:0000313" key="2">
    <source>
        <dbReference type="EMBL" id="KAA0032573.1"/>
    </source>
</evidence>
<evidence type="ECO:0000256" key="1">
    <source>
        <dbReference type="SAM" id="MobiDB-lite"/>
    </source>
</evidence>
<dbReference type="EMBL" id="SSTE01021314">
    <property type="protein sequence ID" value="KAA0032573.1"/>
    <property type="molecule type" value="Genomic_DNA"/>
</dbReference>
<gene>
    <name evidence="3" type="ORF">E5676_scaffold284G00530</name>
    <name evidence="2" type="ORF">E6C27_scaffold43053G00340</name>
</gene>
<dbReference type="Proteomes" id="UP000321393">
    <property type="component" value="Unassembled WGS sequence"/>
</dbReference>
<dbReference type="AlphaFoldDB" id="A0A5D3DBF0"/>
<dbReference type="EMBL" id="SSTD01006073">
    <property type="protein sequence ID" value="TYK20912.1"/>
    <property type="molecule type" value="Genomic_DNA"/>
</dbReference>
<evidence type="ECO:0000313" key="3">
    <source>
        <dbReference type="EMBL" id="TYK20912.1"/>
    </source>
</evidence>
<comment type="caution">
    <text evidence="3">The sequence shown here is derived from an EMBL/GenBank/DDBJ whole genome shotgun (WGS) entry which is preliminary data.</text>
</comment>
<name>A0A5D3DBF0_CUCMM</name>
<dbReference type="STRING" id="1194695.A0A5D3DBF0"/>
<dbReference type="OrthoDB" id="10559363at2759"/>
<accession>A0A5D3DBF0</accession>
<dbReference type="Proteomes" id="UP000321947">
    <property type="component" value="Unassembled WGS sequence"/>
</dbReference>
<feature type="compositionally biased region" description="Low complexity" evidence="1">
    <location>
        <begin position="1"/>
        <end position="11"/>
    </location>
</feature>
<organism evidence="3 5">
    <name type="scientific">Cucumis melo var. makuwa</name>
    <name type="common">Oriental melon</name>
    <dbReference type="NCBI Taxonomy" id="1194695"/>
    <lineage>
        <taxon>Eukaryota</taxon>
        <taxon>Viridiplantae</taxon>
        <taxon>Streptophyta</taxon>
        <taxon>Embryophyta</taxon>
        <taxon>Tracheophyta</taxon>
        <taxon>Spermatophyta</taxon>
        <taxon>Magnoliopsida</taxon>
        <taxon>eudicotyledons</taxon>
        <taxon>Gunneridae</taxon>
        <taxon>Pentapetalae</taxon>
        <taxon>rosids</taxon>
        <taxon>fabids</taxon>
        <taxon>Cucurbitales</taxon>
        <taxon>Cucurbitaceae</taxon>
        <taxon>Benincaseae</taxon>
        <taxon>Cucumis</taxon>
    </lineage>
</organism>
<feature type="region of interest" description="Disordered" evidence="1">
    <location>
        <begin position="93"/>
        <end position="182"/>
    </location>
</feature>
<evidence type="ECO:0000313" key="5">
    <source>
        <dbReference type="Proteomes" id="UP000321947"/>
    </source>
</evidence>
<sequence length="182" mass="19130">MSCGLSSLSSSDELDDFNPRTSPSTPPKPLEEELASLALTLPHPQLLSDQDDVNGVSDGFEADRSMFGIQQSDEEMRVGLVFEEHVGGNSVSVVEGATEGSDGAGVVWGRTNSEIEVDRPASPSSSGYAGERGSSSASSGRSEMDGVAEDEIQELRDDASDGENSNSVPSWVPGKRHGDEVL</sequence>